<sequence>MAFLVDLASKLKMASESVPTQADVIAKIKSIDAEEMRKIDDKIKKEESESMKEHGSCGDVSYVRDYSFECPDGWVLTSDGSCWGMNYRGNCDSKQSFKWFSVGQKKDIEYKCCALWPRKLTAKEAGRKARKLHLVHGSVNFPDGRIIPPRA</sequence>
<protein>
    <recommendedName>
        <fullName evidence="1">CPW-WPC domain-containing protein</fullName>
    </recommendedName>
</protein>
<dbReference type="EMBL" id="CP056069">
    <property type="protein sequence ID" value="UKK00026.2"/>
    <property type="molecule type" value="Genomic_DNA"/>
</dbReference>
<dbReference type="AlphaFoldDB" id="A0A976M9C2"/>
<proteinExistence type="predicted"/>
<evidence type="ECO:0000313" key="2">
    <source>
        <dbReference type="EMBL" id="UKK00026.2"/>
    </source>
</evidence>
<dbReference type="Pfam" id="PF09717">
    <property type="entry name" value="CPW_WPC"/>
    <property type="match status" value="1"/>
</dbReference>
<gene>
    <name evidence="2" type="ORF">MACK_000092</name>
</gene>
<organism evidence="2 3">
    <name type="scientific">Theileria orientalis</name>
    <dbReference type="NCBI Taxonomy" id="68886"/>
    <lineage>
        <taxon>Eukaryota</taxon>
        <taxon>Sar</taxon>
        <taxon>Alveolata</taxon>
        <taxon>Apicomplexa</taxon>
        <taxon>Aconoidasida</taxon>
        <taxon>Piroplasmida</taxon>
        <taxon>Theileriidae</taxon>
        <taxon>Theileria</taxon>
    </lineage>
</organism>
<reference evidence="2" key="1">
    <citation type="submission" date="2022-07" db="EMBL/GenBank/DDBJ databases">
        <title>Evaluation of T. orientalis genome assembly methods using nanopore sequencing and analysis of variation between genomes.</title>
        <authorList>
            <person name="Yam J."/>
            <person name="Micallef M.L."/>
            <person name="Liu M."/>
            <person name="Djordjevic S.P."/>
            <person name="Bogema D.R."/>
            <person name="Jenkins C."/>
        </authorList>
    </citation>
    <scope>NUCLEOTIDE SEQUENCE</scope>
    <source>
        <strain evidence="2">Goon Nure</strain>
    </source>
</reference>
<dbReference type="SMART" id="SM01099">
    <property type="entry name" value="CPW_WPC"/>
    <property type="match status" value="1"/>
</dbReference>
<evidence type="ECO:0000259" key="1">
    <source>
        <dbReference type="SMART" id="SM01099"/>
    </source>
</evidence>
<dbReference type="InterPro" id="IPR006387">
    <property type="entry name" value="CPW_WPC_dom"/>
</dbReference>
<evidence type="ECO:0000313" key="3">
    <source>
        <dbReference type="Proteomes" id="UP000244811"/>
    </source>
</evidence>
<dbReference type="NCBIfam" id="TIGR01492">
    <property type="entry name" value="CPW_WPC"/>
    <property type="match status" value="1"/>
</dbReference>
<name>A0A976M9C2_THEOR</name>
<accession>A0A976M9C2</accession>
<dbReference type="Proteomes" id="UP000244811">
    <property type="component" value="Chromosome 1"/>
</dbReference>
<feature type="domain" description="CPW-WPC" evidence="1">
    <location>
        <begin position="63"/>
        <end position="120"/>
    </location>
</feature>